<dbReference type="AlphaFoldDB" id="A0A4Y2Q316"/>
<name>A0A4Y2Q316_ARAVE</name>
<evidence type="ECO:0000313" key="1">
    <source>
        <dbReference type="EMBL" id="GBN57652.1"/>
    </source>
</evidence>
<proteinExistence type="predicted"/>
<organism evidence="1 2">
    <name type="scientific">Araneus ventricosus</name>
    <name type="common">Orbweaver spider</name>
    <name type="synonym">Epeira ventricosa</name>
    <dbReference type="NCBI Taxonomy" id="182803"/>
    <lineage>
        <taxon>Eukaryota</taxon>
        <taxon>Metazoa</taxon>
        <taxon>Ecdysozoa</taxon>
        <taxon>Arthropoda</taxon>
        <taxon>Chelicerata</taxon>
        <taxon>Arachnida</taxon>
        <taxon>Araneae</taxon>
        <taxon>Araneomorphae</taxon>
        <taxon>Entelegynae</taxon>
        <taxon>Araneoidea</taxon>
        <taxon>Araneidae</taxon>
        <taxon>Araneus</taxon>
    </lineage>
</organism>
<protein>
    <submittedName>
        <fullName evidence="1">Uncharacterized protein</fullName>
    </submittedName>
</protein>
<reference evidence="1 2" key="1">
    <citation type="journal article" date="2019" name="Sci. Rep.">
        <title>Orb-weaving spider Araneus ventricosus genome elucidates the spidroin gene catalogue.</title>
        <authorList>
            <person name="Kono N."/>
            <person name="Nakamura H."/>
            <person name="Ohtoshi R."/>
            <person name="Moran D.A.P."/>
            <person name="Shinohara A."/>
            <person name="Yoshida Y."/>
            <person name="Fujiwara M."/>
            <person name="Mori M."/>
            <person name="Tomita M."/>
            <person name="Arakawa K."/>
        </authorList>
    </citation>
    <scope>NUCLEOTIDE SEQUENCE [LARGE SCALE GENOMIC DNA]</scope>
</reference>
<comment type="caution">
    <text evidence="1">The sequence shown here is derived from an EMBL/GenBank/DDBJ whole genome shotgun (WGS) entry which is preliminary data.</text>
</comment>
<sequence length="104" mass="11657">MPISSHVSFANCSASSTRSFLLSFKKTFRLHLDSRLLEDYSKNLYPSHSAGFLKRTSLGLALRMRIKEPLSPEVTPSVWVPPGNIQSPWLPSLLGLRGGWCRRA</sequence>
<evidence type="ECO:0000313" key="2">
    <source>
        <dbReference type="Proteomes" id="UP000499080"/>
    </source>
</evidence>
<dbReference type="Proteomes" id="UP000499080">
    <property type="component" value="Unassembled WGS sequence"/>
</dbReference>
<keyword evidence="2" id="KW-1185">Reference proteome</keyword>
<dbReference type="EMBL" id="BGPR01012785">
    <property type="protein sequence ID" value="GBN57652.1"/>
    <property type="molecule type" value="Genomic_DNA"/>
</dbReference>
<accession>A0A4Y2Q316</accession>
<gene>
    <name evidence="1" type="ORF">AVEN_52375_1</name>
</gene>